<dbReference type="Pfam" id="PF13515">
    <property type="entry name" value="FUSC_2"/>
    <property type="match status" value="1"/>
</dbReference>
<evidence type="ECO:0000256" key="5">
    <source>
        <dbReference type="SAM" id="Phobius"/>
    </source>
</evidence>
<name>A0A2W5HI69_9BACT</name>
<evidence type="ECO:0000313" key="8">
    <source>
        <dbReference type="Proteomes" id="UP000249739"/>
    </source>
</evidence>
<sequence length="180" mass="19827">MYKDRLKLAISHKSFVYSSKVFIASLICWYSLTLMGIANPIWAVITVFVVSDPDLNTTFGLAKVRGLNTIVGCTIGLASIFYFGYSPLVMIMAAAFTVLFVMRVPRYPVNWRLAPVTVVILMDAGRLASTHEEELHYVMLRVLEIGVGSFVSLGLAGLYTRLAKPHAVKTEPPTPPANSE</sequence>
<evidence type="ECO:0000256" key="1">
    <source>
        <dbReference type="ARBA" id="ARBA00004141"/>
    </source>
</evidence>
<organism evidence="7 8">
    <name type="scientific">Micavibrio aeruginosavorus</name>
    <dbReference type="NCBI Taxonomy" id="349221"/>
    <lineage>
        <taxon>Bacteria</taxon>
        <taxon>Pseudomonadati</taxon>
        <taxon>Bdellovibrionota</taxon>
        <taxon>Bdellovibrionia</taxon>
        <taxon>Bdellovibrionales</taxon>
        <taxon>Pseudobdellovibrionaceae</taxon>
        <taxon>Micavibrio</taxon>
    </lineage>
</organism>
<proteinExistence type="predicted"/>
<keyword evidence="4 5" id="KW-0472">Membrane</keyword>
<dbReference type="Proteomes" id="UP000249739">
    <property type="component" value="Unassembled WGS sequence"/>
</dbReference>
<dbReference type="EMBL" id="QFOT01000073">
    <property type="protein sequence ID" value="PZP55362.1"/>
    <property type="molecule type" value="Genomic_DNA"/>
</dbReference>
<reference evidence="7 8" key="1">
    <citation type="submission" date="2017-08" db="EMBL/GenBank/DDBJ databases">
        <title>Infants hospitalized years apart are colonized by the same room-sourced microbial strains.</title>
        <authorList>
            <person name="Brooks B."/>
            <person name="Olm M.R."/>
            <person name="Firek B.A."/>
            <person name="Baker R."/>
            <person name="Thomas B.C."/>
            <person name="Morowitz M.J."/>
            <person name="Banfield J.F."/>
        </authorList>
    </citation>
    <scope>NUCLEOTIDE SEQUENCE [LARGE SCALE GENOMIC DNA]</scope>
    <source>
        <strain evidence="7">S2_006_000_R2_64</strain>
    </source>
</reference>
<comment type="caution">
    <text evidence="7">The sequence shown here is derived from an EMBL/GenBank/DDBJ whole genome shotgun (WGS) entry which is preliminary data.</text>
</comment>
<accession>A0A2W5HI69</accession>
<dbReference type="AlphaFoldDB" id="A0A2W5HI69"/>
<protein>
    <submittedName>
        <fullName evidence="7">FUSC family protein</fullName>
    </submittedName>
</protein>
<feature type="domain" description="Integral membrane bound transporter" evidence="6">
    <location>
        <begin position="28"/>
        <end position="153"/>
    </location>
</feature>
<evidence type="ECO:0000256" key="4">
    <source>
        <dbReference type="ARBA" id="ARBA00023136"/>
    </source>
</evidence>
<feature type="transmembrane region" description="Helical" evidence="5">
    <location>
        <begin position="109"/>
        <end position="129"/>
    </location>
</feature>
<dbReference type="GO" id="GO:0016020">
    <property type="term" value="C:membrane"/>
    <property type="evidence" value="ECO:0007669"/>
    <property type="project" value="UniProtKB-SubCell"/>
</dbReference>
<evidence type="ECO:0000313" key="7">
    <source>
        <dbReference type="EMBL" id="PZP55362.1"/>
    </source>
</evidence>
<evidence type="ECO:0000256" key="3">
    <source>
        <dbReference type="ARBA" id="ARBA00022989"/>
    </source>
</evidence>
<evidence type="ECO:0000256" key="2">
    <source>
        <dbReference type="ARBA" id="ARBA00022692"/>
    </source>
</evidence>
<evidence type="ECO:0000259" key="6">
    <source>
        <dbReference type="Pfam" id="PF13515"/>
    </source>
</evidence>
<feature type="transmembrane region" description="Helical" evidence="5">
    <location>
        <begin position="21"/>
        <end position="49"/>
    </location>
</feature>
<gene>
    <name evidence="7" type="ORF">DI586_07095</name>
</gene>
<keyword evidence="2 5" id="KW-0812">Transmembrane</keyword>
<keyword evidence="3 5" id="KW-1133">Transmembrane helix</keyword>
<comment type="subcellular location">
    <subcellularLocation>
        <location evidence="1">Membrane</location>
        <topology evidence="1">Multi-pass membrane protein</topology>
    </subcellularLocation>
</comment>
<feature type="transmembrane region" description="Helical" evidence="5">
    <location>
        <begin position="69"/>
        <end position="102"/>
    </location>
</feature>
<feature type="transmembrane region" description="Helical" evidence="5">
    <location>
        <begin position="135"/>
        <end position="159"/>
    </location>
</feature>
<dbReference type="InterPro" id="IPR049453">
    <property type="entry name" value="Memb_transporter_dom"/>
</dbReference>